<name>A0A086J690_TOXGO</name>
<reference evidence="1 2" key="1">
    <citation type="submission" date="2014-03" db="EMBL/GenBank/DDBJ databases">
        <authorList>
            <person name="Sibley D."/>
            <person name="Venepally P."/>
            <person name="Karamycheva S."/>
            <person name="Hadjithomas M."/>
            <person name="Khan A."/>
            <person name="Brunk B."/>
            <person name="Roos D."/>
            <person name="Caler E."/>
            <person name="Lorenzi H."/>
        </authorList>
    </citation>
    <scope>NUCLEOTIDE SEQUENCE [LARGE SCALE GENOMIC DNA]</scope>
    <source>
        <strain evidence="2">p89</strain>
    </source>
</reference>
<dbReference type="VEuPathDB" id="ToxoDB:TGP89_422350"/>
<sequence>MLQALLAGGDIRPDIIQWVLSMRIARSPLHAGETSQSSAALVR</sequence>
<dbReference type="AlphaFoldDB" id="A0A086J690"/>
<dbReference type="EMBL" id="AEYI02002722">
    <property type="protein sequence ID" value="KFG27658.1"/>
    <property type="molecule type" value="Genomic_DNA"/>
</dbReference>
<evidence type="ECO:0000313" key="1">
    <source>
        <dbReference type="EMBL" id="KFG27658.1"/>
    </source>
</evidence>
<gene>
    <name evidence="1" type="ORF">TGP89_422350</name>
</gene>
<dbReference type="Proteomes" id="UP000028828">
    <property type="component" value="Unassembled WGS sequence"/>
</dbReference>
<protein>
    <submittedName>
        <fullName evidence="1">AAA family ATPase</fullName>
    </submittedName>
</protein>
<accession>A0A086J690</accession>
<evidence type="ECO:0000313" key="2">
    <source>
        <dbReference type="Proteomes" id="UP000028828"/>
    </source>
</evidence>
<organism evidence="1 2">
    <name type="scientific">Toxoplasma gondii p89</name>
    <dbReference type="NCBI Taxonomy" id="943119"/>
    <lineage>
        <taxon>Eukaryota</taxon>
        <taxon>Sar</taxon>
        <taxon>Alveolata</taxon>
        <taxon>Apicomplexa</taxon>
        <taxon>Conoidasida</taxon>
        <taxon>Coccidia</taxon>
        <taxon>Eucoccidiorida</taxon>
        <taxon>Eimeriorina</taxon>
        <taxon>Sarcocystidae</taxon>
        <taxon>Toxoplasma</taxon>
    </lineage>
</organism>
<comment type="caution">
    <text evidence="1">The sequence shown here is derived from an EMBL/GenBank/DDBJ whole genome shotgun (WGS) entry which is preliminary data.</text>
</comment>
<proteinExistence type="predicted"/>